<reference evidence="10 11" key="1">
    <citation type="submission" date="2024-01" db="EMBL/GenBank/DDBJ databases">
        <authorList>
            <person name="Allen C."/>
            <person name="Tagirdzhanova G."/>
        </authorList>
    </citation>
    <scope>NUCLEOTIDE SEQUENCE [LARGE SCALE GENOMIC DNA]</scope>
    <source>
        <strain evidence="10 11">CBS 119000</strain>
    </source>
</reference>
<gene>
    <name evidence="10" type="ORF">SEPCBS119000_002958</name>
</gene>
<evidence type="ECO:0000256" key="3">
    <source>
        <dbReference type="ARBA" id="ARBA00022454"/>
    </source>
</evidence>
<evidence type="ECO:0000313" key="11">
    <source>
        <dbReference type="Proteomes" id="UP001642502"/>
    </source>
</evidence>
<comment type="subcellular location">
    <subcellularLocation>
        <location evidence="2">Chromosome</location>
        <location evidence="2">Centromere</location>
        <location evidence="2">Kinetochore</location>
    </subcellularLocation>
    <subcellularLocation>
        <location evidence="1">Nucleus</location>
    </subcellularLocation>
</comment>
<dbReference type="Pfam" id="PF05837">
    <property type="entry name" value="CENP-H"/>
    <property type="match status" value="1"/>
</dbReference>
<keyword evidence="5" id="KW-0539">Nucleus</keyword>
<evidence type="ECO:0000256" key="7">
    <source>
        <dbReference type="ARBA" id="ARBA00025735"/>
    </source>
</evidence>
<feature type="coiled-coil region" evidence="8">
    <location>
        <begin position="143"/>
        <end position="200"/>
    </location>
</feature>
<dbReference type="PANTHER" id="PTHR48122:SF1">
    <property type="entry name" value="CENTROMERE PROTEIN H"/>
    <property type="match status" value="1"/>
</dbReference>
<evidence type="ECO:0000256" key="2">
    <source>
        <dbReference type="ARBA" id="ARBA00004629"/>
    </source>
</evidence>
<comment type="similarity">
    <text evidence="7">Belongs to the CENP-H/MCM16 family.</text>
</comment>
<organism evidence="10 11">
    <name type="scientific">Sporothrix epigloea</name>
    <dbReference type="NCBI Taxonomy" id="1892477"/>
    <lineage>
        <taxon>Eukaryota</taxon>
        <taxon>Fungi</taxon>
        <taxon>Dikarya</taxon>
        <taxon>Ascomycota</taxon>
        <taxon>Pezizomycotina</taxon>
        <taxon>Sordariomycetes</taxon>
        <taxon>Sordariomycetidae</taxon>
        <taxon>Ophiostomatales</taxon>
        <taxon>Ophiostomataceae</taxon>
        <taxon>Sporothrix</taxon>
    </lineage>
</organism>
<dbReference type="InterPro" id="IPR040034">
    <property type="entry name" value="CENP-H"/>
</dbReference>
<proteinExistence type="inferred from homology"/>
<evidence type="ECO:0000256" key="8">
    <source>
        <dbReference type="SAM" id="Coils"/>
    </source>
</evidence>
<feature type="domain" description="Centromere protein H C-terminal" evidence="9">
    <location>
        <begin position="25"/>
        <end position="233"/>
    </location>
</feature>
<evidence type="ECO:0000313" key="10">
    <source>
        <dbReference type="EMBL" id="CAK7268237.1"/>
    </source>
</evidence>
<evidence type="ECO:0000256" key="1">
    <source>
        <dbReference type="ARBA" id="ARBA00004123"/>
    </source>
</evidence>
<dbReference type="EMBL" id="CAWUON010000035">
    <property type="protein sequence ID" value="CAK7268237.1"/>
    <property type="molecule type" value="Genomic_DNA"/>
</dbReference>
<evidence type="ECO:0000259" key="9">
    <source>
        <dbReference type="Pfam" id="PF05837"/>
    </source>
</evidence>
<dbReference type="PANTHER" id="PTHR48122">
    <property type="entry name" value="CENTROMERE PROTEIN H"/>
    <property type="match status" value="1"/>
</dbReference>
<evidence type="ECO:0000256" key="4">
    <source>
        <dbReference type="ARBA" id="ARBA00022838"/>
    </source>
</evidence>
<accession>A0ABP0DJ60</accession>
<evidence type="ECO:0000256" key="6">
    <source>
        <dbReference type="ARBA" id="ARBA00023328"/>
    </source>
</evidence>
<keyword evidence="4" id="KW-0995">Kinetochore</keyword>
<comment type="caution">
    <text evidence="10">The sequence shown here is derived from an EMBL/GenBank/DDBJ whole genome shotgun (WGS) entry which is preliminary data.</text>
</comment>
<keyword evidence="11" id="KW-1185">Reference proteome</keyword>
<name>A0ABP0DJ60_9PEZI</name>
<evidence type="ECO:0000256" key="5">
    <source>
        <dbReference type="ARBA" id="ARBA00023242"/>
    </source>
</evidence>
<dbReference type="InterPro" id="IPR008426">
    <property type="entry name" value="CENP-H_C"/>
</dbReference>
<keyword evidence="6" id="KW-0137">Centromere</keyword>
<dbReference type="Proteomes" id="UP001642502">
    <property type="component" value="Unassembled WGS sequence"/>
</dbReference>
<keyword evidence="3" id="KW-0158">Chromosome</keyword>
<keyword evidence="8" id="KW-0175">Coiled coil</keyword>
<protein>
    <recommendedName>
        <fullName evidence="9">Centromere protein H C-terminal domain-containing protein</fullName>
    </recommendedName>
</protein>
<sequence length="233" mass="25225">MAAEERDTPMRDPPATLELSDDETLVLTLYDQLRGLQLQKALLKARLASTDVASPPPPDDIATLQKQLLEARAAYILRNEVVDSVLTVNPVLKAVHGATRASPIERDLLPAIEQRDAASKSVARAASARRALLDESMAVAVECRQLEKQNVELAAQIYALNDAIKAASNATSQGLDPDDEAAALEEREQLKADVKTSRQRWKLIKGTASGIVVGSGVDWSREPALCDIVLDPE</sequence>